<sequence>MRMEKGMWITANIPLRGGSLFSGVWTVGLGKWIGGPAWSVKVRVRIVGKGLGRARRWSPQGKRWVSCRRGLIVMINESEACDEVEDFGILVIRRGFAGGHEKKVPQNDQIYLSEVSRPRLPLLTMPCSAEIHAAKKRFLIAHLDQYRAAYTQFKEHRFLHVVIGFYFKTFGFYPLDTHPLDRDFEAEHPDGLLTEQEVEGQSRLVRSMQYKITNWLRYRRVGT</sequence>
<organism evidence="1 2">
    <name type="scientific">Mycena maculata</name>
    <dbReference type="NCBI Taxonomy" id="230809"/>
    <lineage>
        <taxon>Eukaryota</taxon>
        <taxon>Fungi</taxon>
        <taxon>Dikarya</taxon>
        <taxon>Basidiomycota</taxon>
        <taxon>Agaricomycotina</taxon>
        <taxon>Agaricomycetes</taxon>
        <taxon>Agaricomycetidae</taxon>
        <taxon>Agaricales</taxon>
        <taxon>Marasmiineae</taxon>
        <taxon>Mycenaceae</taxon>
        <taxon>Mycena</taxon>
    </lineage>
</organism>
<evidence type="ECO:0000313" key="1">
    <source>
        <dbReference type="EMBL" id="KAJ7772555.1"/>
    </source>
</evidence>
<dbReference type="Proteomes" id="UP001215280">
    <property type="component" value="Unassembled WGS sequence"/>
</dbReference>
<comment type="caution">
    <text evidence="1">The sequence shown here is derived from an EMBL/GenBank/DDBJ whole genome shotgun (WGS) entry which is preliminary data.</text>
</comment>
<evidence type="ECO:0000313" key="2">
    <source>
        <dbReference type="Proteomes" id="UP001215280"/>
    </source>
</evidence>
<gene>
    <name evidence="1" type="ORF">DFH07DRAFT_767876</name>
</gene>
<accession>A0AAD7NRV4</accession>
<proteinExistence type="predicted"/>
<protein>
    <submittedName>
        <fullName evidence="1">Uncharacterized protein</fullName>
    </submittedName>
</protein>
<dbReference type="AlphaFoldDB" id="A0AAD7NRV4"/>
<reference evidence="1" key="1">
    <citation type="submission" date="2023-03" db="EMBL/GenBank/DDBJ databases">
        <title>Massive genome expansion in bonnet fungi (Mycena s.s.) driven by repeated elements and novel gene families across ecological guilds.</title>
        <authorList>
            <consortium name="Lawrence Berkeley National Laboratory"/>
            <person name="Harder C.B."/>
            <person name="Miyauchi S."/>
            <person name="Viragh M."/>
            <person name="Kuo A."/>
            <person name="Thoen E."/>
            <person name="Andreopoulos B."/>
            <person name="Lu D."/>
            <person name="Skrede I."/>
            <person name="Drula E."/>
            <person name="Henrissat B."/>
            <person name="Morin E."/>
            <person name="Kohler A."/>
            <person name="Barry K."/>
            <person name="LaButti K."/>
            <person name="Morin E."/>
            <person name="Salamov A."/>
            <person name="Lipzen A."/>
            <person name="Mereny Z."/>
            <person name="Hegedus B."/>
            <person name="Baldrian P."/>
            <person name="Stursova M."/>
            <person name="Weitz H."/>
            <person name="Taylor A."/>
            <person name="Grigoriev I.V."/>
            <person name="Nagy L.G."/>
            <person name="Martin F."/>
            <person name="Kauserud H."/>
        </authorList>
    </citation>
    <scope>NUCLEOTIDE SEQUENCE</scope>
    <source>
        <strain evidence="1">CBHHK188m</strain>
    </source>
</reference>
<name>A0AAD7NRV4_9AGAR</name>
<dbReference type="EMBL" id="JARJLG010000019">
    <property type="protein sequence ID" value="KAJ7772555.1"/>
    <property type="molecule type" value="Genomic_DNA"/>
</dbReference>
<keyword evidence="2" id="KW-1185">Reference proteome</keyword>